<keyword evidence="2" id="KW-1185">Reference proteome</keyword>
<accession>A0A7W5DR55</accession>
<evidence type="ECO:0000313" key="2">
    <source>
        <dbReference type="Proteomes" id="UP000544222"/>
    </source>
</evidence>
<dbReference type="Proteomes" id="UP000544222">
    <property type="component" value="Unassembled WGS sequence"/>
</dbReference>
<reference evidence="1 2" key="1">
    <citation type="submission" date="2020-08" db="EMBL/GenBank/DDBJ databases">
        <title>Genomic Encyclopedia of Type Strains, Phase IV (KMG-IV): sequencing the most valuable type-strain genomes for metagenomic binning, comparative biology and taxonomic classification.</title>
        <authorList>
            <person name="Goeker M."/>
        </authorList>
    </citation>
    <scope>NUCLEOTIDE SEQUENCE [LARGE SCALE GENOMIC DNA]</scope>
    <source>
        <strain evidence="1 2">DSM 27471</strain>
    </source>
</reference>
<dbReference type="AlphaFoldDB" id="A0A7W5DR55"/>
<evidence type="ECO:0000313" key="1">
    <source>
        <dbReference type="EMBL" id="MBB3187441.1"/>
    </source>
</evidence>
<organism evidence="1 2">
    <name type="scientific">Microbacter margulisiae</name>
    <dbReference type="NCBI Taxonomy" id="1350067"/>
    <lineage>
        <taxon>Bacteria</taxon>
        <taxon>Pseudomonadati</taxon>
        <taxon>Bacteroidota</taxon>
        <taxon>Bacteroidia</taxon>
        <taxon>Bacteroidales</taxon>
        <taxon>Porphyromonadaceae</taxon>
        <taxon>Microbacter</taxon>
    </lineage>
</organism>
<name>A0A7W5DR55_9PORP</name>
<sequence length="96" mass="11300">MKKILQTNNREIIELFVEHGTYVDIDSKLTTIKYHCVYRVKPNTTYTKFCPISLENDNCAIFDDEEKALRHGEKYIAMIYNGVSDYVETDQELQKD</sequence>
<proteinExistence type="predicted"/>
<dbReference type="EMBL" id="JACHYB010000001">
    <property type="protein sequence ID" value="MBB3187441.1"/>
    <property type="molecule type" value="Genomic_DNA"/>
</dbReference>
<protein>
    <submittedName>
        <fullName evidence="1">Uncharacterized protein</fullName>
    </submittedName>
</protein>
<gene>
    <name evidence="1" type="ORF">FHX64_001604</name>
</gene>
<dbReference type="RefSeq" id="WP_183413195.1">
    <property type="nucleotide sequence ID" value="NZ_JACHYB010000001.1"/>
</dbReference>
<comment type="caution">
    <text evidence="1">The sequence shown here is derived from an EMBL/GenBank/DDBJ whole genome shotgun (WGS) entry which is preliminary data.</text>
</comment>